<name>A0ABX5XU08_9BACT</name>
<dbReference type="SUPFAM" id="SSF53649">
    <property type="entry name" value="Alkaline phosphatase-like"/>
    <property type="match status" value="1"/>
</dbReference>
<dbReference type="RefSeq" id="WP_419580160.1">
    <property type="nucleotide sequence ID" value="NZ_CP036432.1"/>
</dbReference>
<keyword evidence="3" id="KW-1185">Reference proteome</keyword>
<dbReference type="PANTHER" id="PTHR43737">
    <property type="entry name" value="BLL7424 PROTEIN"/>
    <property type="match status" value="1"/>
</dbReference>
<dbReference type="Proteomes" id="UP000318081">
    <property type="component" value="Chromosome"/>
</dbReference>
<dbReference type="PANTHER" id="PTHR43737:SF1">
    <property type="entry name" value="DUF1501 DOMAIN-CONTAINING PROTEIN"/>
    <property type="match status" value="1"/>
</dbReference>
<dbReference type="InterPro" id="IPR017850">
    <property type="entry name" value="Alkaline_phosphatase_core_sf"/>
</dbReference>
<feature type="compositionally biased region" description="Basic and acidic residues" evidence="1">
    <location>
        <begin position="68"/>
        <end position="88"/>
    </location>
</feature>
<sequence>MNPFVSRRQLLQSTSLGSIALASLLHEPAEAGRAPEESPLSQQSPHFPARVKRVIHLFMNGGPSQMDTFDRKPELNRLDGKPLPDSVKKQLQPTQRNRAGNLFGSPFQFKRYGECGLEVSELFPNVARHADDLCVIRSMQGEIANHTPGLLLTNCGHATLPRPSLGSWLLYGLGNESDELPGFVVLCPRGLPTAQSRNWTSAFMPGVYQGTHIDTENTGKQIVANLTRDDVRPGSQRAQLALTQFLNQRHAAQRPGDERLESRIHTMELAFRMQSAGTDAFDLSQEPAHIRELYGETTQGRNMLYARRLAERGVRYIQCYHGGGQPWDNHGSIVRNITRLAKESDQPIAALLTDLKQRGMLDETLVIWGGEMGRTPTVQQVKDPTKVGRDHHIDGYTVWMAGGGVRGGMTYGATDELAMAVTENKVTMPDFHATVLHQLGFNHKRLTYRYSGRDFRLTDVHGRVIDTILNS</sequence>
<dbReference type="PROSITE" id="PS51318">
    <property type="entry name" value="TAT"/>
    <property type="match status" value="1"/>
</dbReference>
<evidence type="ECO:0000313" key="2">
    <source>
        <dbReference type="EMBL" id="QDV85082.1"/>
    </source>
</evidence>
<gene>
    <name evidence="2" type="ORF">TBK1r_40360</name>
</gene>
<reference evidence="2 3" key="1">
    <citation type="submission" date="2019-02" db="EMBL/GenBank/DDBJ databases">
        <title>Deep-cultivation of Planctomycetes and their phenomic and genomic characterization uncovers novel biology.</title>
        <authorList>
            <person name="Wiegand S."/>
            <person name="Jogler M."/>
            <person name="Boedeker C."/>
            <person name="Pinto D."/>
            <person name="Vollmers J."/>
            <person name="Rivas-Marin E."/>
            <person name="Kohn T."/>
            <person name="Peeters S.H."/>
            <person name="Heuer A."/>
            <person name="Rast P."/>
            <person name="Oberbeckmann S."/>
            <person name="Bunk B."/>
            <person name="Jeske O."/>
            <person name="Meyerdierks A."/>
            <person name="Storesund J.E."/>
            <person name="Kallscheuer N."/>
            <person name="Luecker S."/>
            <person name="Lage O.M."/>
            <person name="Pohl T."/>
            <person name="Merkel B.J."/>
            <person name="Hornburger P."/>
            <person name="Mueller R.-W."/>
            <person name="Bruemmer F."/>
            <person name="Labrenz M."/>
            <person name="Spormann A.M."/>
            <person name="Op den Camp H."/>
            <person name="Overmann J."/>
            <person name="Amann R."/>
            <person name="Jetten M.S.M."/>
            <person name="Mascher T."/>
            <person name="Medema M.H."/>
            <person name="Devos D.P."/>
            <person name="Kaster A.-K."/>
            <person name="Ovreas L."/>
            <person name="Rohde M."/>
            <person name="Galperin M.Y."/>
            <person name="Jogler C."/>
        </authorList>
    </citation>
    <scope>NUCLEOTIDE SEQUENCE [LARGE SCALE GENOMIC DNA]</scope>
    <source>
        <strain evidence="2 3">TBK1r</strain>
    </source>
</reference>
<evidence type="ECO:0008006" key="4">
    <source>
        <dbReference type="Google" id="ProtNLM"/>
    </source>
</evidence>
<accession>A0ABX5XU08</accession>
<feature type="region of interest" description="Disordered" evidence="1">
    <location>
        <begin position="62"/>
        <end position="92"/>
    </location>
</feature>
<dbReference type="InterPro" id="IPR010869">
    <property type="entry name" value="DUF1501"/>
</dbReference>
<protein>
    <recommendedName>
        <fullName evidence="4">Sulfatase</fullName>
    </recommendedName>
</protein>
<dbReference type="EMBL" id="CP036432">
    <property type="protein sequence ID" value="QDV85082.1"/>
    <property type="molecule type" value="Genomic_DNA"/>
</dbReference>
<dbReference type="Pfam" id="PF07394">
    <property type="entry name" value="DUF1501"/>
    <property type="match status" value="1"/>
</dbReference>
<organism evidence="2 3">
    <name type="scientific">Stieleria magnilauensis</name>
    <dbReference type="NCBI Taxonomy" id="2527963"/>
    <lineage>
        <taxon>Bacteria</taxon>
        <taxon>Pseudomonadati</taxon>
        <taxon>Planctomycetota</taxon>
        <taxon>Planctomycetia</taxon>
        <taxon>Pirellulales</taxon>
        <taxon>Pirellulaceae</taxon>
        <taxon>Stieleria</taxon>
    </lineage>
</organism>
<evidence type="ECO:0000313" key="3">
    <source>
        <dbReference type="Proteomes" id="UP000318081"/>
    </source>
</evidence>
<evidence type="ECO:0000256" key="1">
    <source>
        <dbReference type="SAM" id="MobiDB-lite"/>
    </source>
</evidence>
<proteinExistence type="predicted"/>
<dbReference type="InterPro" id="IPR006311">
    <property type="entry name" value="TAT_signal"/>
</dbReference>